<feature type="domain" description="DUF402" evidence="1">
    <location>
        <begin position="107"/>
        <end position="161"/>
    </location>
</feature>
<evidence type="ECO:0000259" key="1">
    <source>
        <dbReference type="Pfam" id="PF04167"/>
    </source>
</evidence>
<dbReference type="Pfam" id="PF04167">
    <property type="entry name" value="DUF402"/>
    <property type="match status" value="1"/>
</dbReference>
<accession>A0A919G6T0</accession>
<sequence length="190" mass="20347">MLNVGSQVGRTVRSRKVKLDGVQKAHASRVVRRGAEGDWLFSPAGTEVVGSDGSVSMQPADGVQLFPTLALPESGGRFVAWCWATAPEPPSDHWLSPWISVDVAAARDEPFSFLDLELDLWVSADDAGIVDVDELDAAEADGLIDVAAAQVARDAADELHRALCPGYQEAFDGLGWRLLAEVRGRPADEP</sequence>
<name>A0A919G6T0_9MICO</name>
<dbReference type="Proteomes" id="UP000627369">
    <property type="component" value="Unassembled WGS sequence"/>
</dbReference>
<evidence type="ECO:0000313" key="2">
    <source>
        <dbReference type="EMBL" id="GHH79222.1"/>
    </source>
</evidence>
<dbReference type="Gene3D" id="2.40.380.10">
    <property type="entry name" value="FomD-like"/>
    <property type="match status" value="1"/>
</dbReference>
<dbReference type="SUPFAM" id="SSF159234">
    <property type="entry name" value="FomD-like"/>
    <property type="match status" value="1"/>
</dbReference>
<proteinExistence type="predicted"/>
<reference evidence="2" key="2">
    <citation type="submission" date="2020-09" db="EMBL/GenBank/DDBJ databases">
        <authorList>
            <person name="Sun Q."/>
            <person name="Zhou Y."/>
        </authorList>
    </citation>
    <scope>NUCLEOTIDE SEQUENCE</scope>
    <source>
        <strain evidence="2">CGMCC 4.7398</strain>
    </source>
</reference>
<gene>
    <name evidence="2" type="ORF">GCM10017772_44450</name>
</gene>
<evidence type="ECO:0000313" key="3">
    <source>
        <dbReference type="Proteomes" id="UP000627369"/>
    </source>
</evidence>
<dbReference type="EMBL" id="BNAS01000009">
    <property type="protein sequence ID" value="GHH79222.1"/>
    <property type="molecule type" value="Genomic_DNA"/>
</dbReference>
<dbReference type="AlphaFoldDB" id="A0A919G6T0"/>
<organism evidence="2 3">
    <name type="scientific">Promicromonospora soli</name>
    <dbReference type="NCBI Taxonomy" id="2035533"/>
    <lineage>
        <taxon>Bacteria</taxon>
        <taxon>Bacillati</taxon>
        <taxon>Actinomycetota</taxon>
        <taxon>Actinomycetes</taxon>
        <taxon>Micrococcales</taxon>
        <taxon>Promicromonosporaceae</taxon>
        <taxon>Promicromonospora</taxon>
    </lineage>
</organism>
<dbReference type="InterPro" id="IPR035930">
    <property type="entry name" value="FomD-like_sf"/>
</dbReference>
<reference evidence="2" key="1">
    <citation type="journal article" date="2014" name="Int. J. Syst. Evol. Microbiol.">
        <title>Complete genome sequence of Corynebacterium casei LMG S-19264T (=DSM 44701T), isolated from a smear-ripened cheese.</title>
        <authorList>
            <consortium name="US DOE Joint Genome Institute (JGI-PGF)"/>
            <person name="Walter F."/>
            <person name="Albersmeier A."/>
            <person name="Kalinowski J."/>
            <person name="Ruckert C."/>
        </authorList>
    </citation>
    <scope>NUCLEOTIDE SEQUENCE</scope>
    <source>
        <strain evidence="2">CGMCC 4.7398</strain>
    </source>
</reference>
<protein>
    <recommendedName>
        <fullName evidence="1">DUF402 domain-containing protein</fullName>
    </recommendedName>
</protein>
<dbReference type="InterPro" id="IPR007295">
    <property type="entry name" value="DUF402"/>
</dbReference>
<keyword evidence="3" id="KW-1185">Reference proteome</keyword>
<comment type="caution">
    <text evidence="2">The sequence shown here is derived from an EMBL/GenBank/DDBJ whole genome shotgun (WGS) entry which is preliminary data.</text>
</comment>